<dbReference type="Gene3D" id="3.40.50.720">
    <property type="entry name" value="NAD(P)-binding Rossmann-like Domain"/>
    <property type="match status" value="2"/>
</dbReference>
<dbReference type="Pfam" id="PF13561">
    <property type="entry name" value="adh_short_C2"/>
    <property type="match status" value="1"/>
</dbReference>
<feature type="region of interest" description="Disordered" evidence="3">
    <location>
        <begin position="65"/>
        <end position="92"/>
    </location>
</feature>
<evidence type="ECO:0000313" key="5">
    <source>
        <dbReference type="Proteomes" id="UP000619479"/>
    </source>
</evidence>
<evidence type="ECO:0008006" key="6">
    <source>
        <dbReference type="Google" id="ProtNLM"/>
    </source>
</evidence>
<dbReference type="EMBL" id="BOMH01000024">
    <property type="protein sequence ID" value="GID65343.1"/>
    <property type="molecule type" value="Genomic_DNA"/>
</dbReference>
<accession>A0A919IH11</accession>
<keyword evidence="5" id="KW-1185">Reference proteome</keyword>
<dbReference type="SUPFAM" id="SSF51735">
    <property type="entry name" value="NAD(P)-binding Rossmann-fold domains"/>
    <property type="match status" value="1"/>
</dbReference>
<dbReference type="InterPro" id="IPR020904">
    <property type="entry name" value="Sc_DH/Rdtase_CS"/>
</dbReference>
<dbReference type="GO" id="GO:0016020">
    <property type="term" value="C:membrane"/>
    <property type="evidence" value="ECO:0007669"/>
    <property type="project" value="TreeGrafter"/>
</dbReference>
<feature type="compositionally biased region" description="Low complexity" evidence="3">
    <location>
        <begin position="73"/>
        <end position="92"/>
    </location>
</feature>
<comment type="caution">
    <text evidence="4">The sequence shown here is derived from an EMBL/GenBank/DDBJ whole genome shotgun (WGS) entry which is preliminary data.</text>
</comment>
<protein>
    <recommendedName>
        <fullName evidence="6">Short-chain dehydrogenase</fullName>
    </recommendedName>
</protein>
<gene>
    <name evidence="4" type="ORF">Acy02nite_32240</name>
</gene>
<name>A0A919IH11_9ACTN</name>
<evidence type="ECO:0000256" key="3">
    <source>
        <dbReference type="SAM" id="MobiDB-lite"/>
    </source>
</evidence>
<comment type="similarity">
    <text evidence="1">Belongs to the short-chain dehydrogenases/reductases (SDR) family.</text>
</comment>
<evidence type="ECO:0000313" key="4">
    <source>
        <dbReference type="EMBL" id="GID65343.1"/>
    </source>
</evidence>
<dbReference type="InterPro" id="IPR002347">
    <property type="entry name" value="SDR_fam"/>
</dbReference>
<sequence>MARRGYLLAVETVVITGASSGVGRAAALAFARAGARLVLSSRSGPALEEVAAECRAARAESGAVARPGAGKVARPGTGVAARPGAGTAARPGMGVATRAGTGAVPGVDSGAVARAGAEAGGPGEAEGGVTVVVADVTRPDTIEAVAAAAGDRIDVWVHTAAVMAYGRFEDVPADVFDQVVTTDLLGAATVARVALARFRQRGRGVLIFGGSLLGTVVTPYTSSYVTSKWGLRALVRALRLETRDAPGIHVCLVSPGAVDTPIYRNAANFAGRIGRPPPPIDRAEKAAAAIVRCARHPRGTVNVGAANKLILFGFVATPALYDVLVGPLMRLAGLSREKVGPHPGNVFAPPSPDAEAVKGRRRAGPAAALRRGRSG</sequence>
<dbReference type="PROSITE" id="PS00061">
    <property type="entry name" value="ADH_SHORT"/>
    <property type="match status" value="1"/>
</dbReference>
<reference evidence="4" key="1">
    <citation type="submission" date="2021-01" db="EMBL/GenBank/DDBJ databases">
        <title>Whole genome shotgun sequence of Actinoplanes cyaneus NBRC 14990.</title>
        <authorList>
            <person name="Komaki H."/>
            <person name="Tamura T."/>
        </authorList>
    </citation>
    <scope>NUCLEOTIDE SEQUENCE</scope>
    <source>
        <strain evidence="4">NBRC 14990</strain>
    </source>
</reference>
<dbReference type="AlphaFoldDB" id="A0A919IH11"/>
<dbReference type="InterPro" id="IPR036291">
    <property type="entry name" value="NAD(P)-bd_dom_sf"/>
</dbReference>
<proteinExistence type="inferred from homology"/>
<evidence type="ECO:0000256" key="1">
    <source>
        <dbReference type="ARBA" id="ARBA00006484"/>
    </source>
</evidence>
<organism evidence="4 5">
    <name type="scientific">Actinoplanes cyaneus</name>
    <dbReference type="NCBI Taxonomy" id="52696"/>
    <lineage>
        <taxon>Bacteria</taxon>
        <taxon>Bacillati</taxon>
        <taxon>Actinomycetota</taxon>
        <taxon>Actinomycetes</taxon>
        <taxon>Micromonosporales</taxon>
        <taxon>Micromonosporaceae</taxon>
        <taxon>Actinoplanes</taxon>
    </lineage>
</organism>
<keyword evidence="2" id="KW-0560">Oxidoreductase</keyword>
<dbReference type="Proteomes" id="UP000619479">
    <property type="component" value="Unassembled WGS sequence"/>
</dbReference>
<evidence type="ECO:0000256" key="2">
    <source>
        <dbReference type="ARBA" id="ARBA00023002"/>
    </source>
</evidence>
<dbReference type="PRINTS" id="PR00081">
    <property type="entry name" value="GDHRDH"/>
</dbReference>
<dbReference type="PANTHER" id="PTHR44196:SF1">
    <property type="entry name" value="DEHYDROGENASE_REDUCTASE SDR FAMILY MEMBER 7B"/>
    <property type="match status" value="1"/>
</dbReference>
<dbReference type="GO" id="GO:0016491">
    <property type="term" value="F:oxidoreductase activity"/>
    <property type="evidence" value="ECO:0007669"/>
    <property type="project" value="UniProtKB-KW"/>
</dbReference>
<dbReference type="Pfam" id="PF00106">
    <property type="entry name" value="adh_short"/>
    <property type="match status" value="1"/>
</dbReference>
<dbReference type="PANTHER" id="PTHR44196">
    <property type="entry name" value="DEHYDROGENASE/REDUCTASE SDR FAMILY MEMBER 7B"/>
    <property type="match status" value="1"/>
</dbReference>
<feature type="region of interest" description="Disordered" evidence="3">
    <location>
        <begin position="342"/>
        <end position="375"/>
    </location>
</feature>